<proteinExistence type="inferred from homology"/>
<protein>
    <recommendedName>
        <fullName evidence="9">Sm protein F</fullName>
    </recommendedName>
</protein>
<dbReference type="InterPro" id="IPR001163">
    <property type="entry name" value="Sm_dom_euk/arc"/>
</dbReference>
<keyword evidence="6" id="KW-0508">mRNA splicing</keyword>
<evidence type="ECO:0000313" key="13">
    <source>
        <dbReference type="Proteomes" id="UP000572817"/>
    </source>
</evidence>
<keyword evidence="5" id="KW-0694">RNA-binding</keyword>
<comment type="subcellular location">
    <subcellularLocation>
        <location evidence="1">Nucleus</location>
    </subcellularLocation>
</comment>
<dbReference type="CDD" id="cd01722">
    <property type="entry name" value="Sm_F"/>
    <property type="match status" value="1"/>
</dbReference>
<evidence type="ECO:0000256" key="8">
    <source>
        <dbReference type="ARBA" id="ARBA00023274"/>
    </source>
</evidence>
<dbReference type="PROSITE" id="PS52002">
    <property type="entry name" value="SM"/>
    <property type="match status" value="1"/>
</dbReference>
<evidence type="ECO:0000256" key="7">
    <source>
        <dbReference type="ARBA" id="ARBA00023242"/>
    </source>
</evidence>
<evidence type="ECO:0000256" key="6">
    <source>
        <dbReference type="ARBA" id="ARBA00023187"/>
    </source>
</evidence>
<reference evidence="12" key="1">
    <citation type="submission" date="2020-04" db="EMBL/GenBank/DDBJ databases">
        <title>Genome Assembly and Annotation of Botryosphaeria dothidea sdau 11-99, a Latent Pathogen of Apple Fruit Ring Rot in China.</title>
        <authorList>
            <person name="Yu C."/>
            <person name="Diao Y."/>
            <person name="Lu Q."/>
            <person name="Zhao J."/>
            <person name="Cui S."/>
            <person name="Peng C."/>
            <person name="He B."/>
            <person name="Liu H."/>
        </authorList>
    </citation>
    <scope>NUCLEOTIDE SEQUENCE [LARGE SCALE GENOMIC DNA]</scope>
    <source>
        <strain evidence="12">Sdau11-99</strain>
    </source>
</reference>
<dbReference type="OrthoDB" id="409625at2759"/>
<dbReference type="GO" id="GO:0005685">
    <property type="term" value="C:U1 snRNP"/>
    <property type="evidence" value="ECO:0007669"/>
    <property type="project" value="TreeGrafter"/>
</dbReference>
<dbReference type="GO" id="GO:0034715">
    <property type="term" value="C:pICln-Sm protein complex"/>
    <property type="evidence" value="ECO:0007669"/>
    <property type="project" value="TreeGrafter"/>
</dbReference>
<dbReference type="EMBL" id="WWBZ02000033">
    <property type="protein sequence ID" value="KAF4306675.1"/>
    <property type="molecule type" value="Genomic_DNA"/>
</dbReference>
<dbReference type="AlphaFoldDB" id="A0A8H4ISM0"/>
<evidence type="ECO:0000259" key="11">
    <source>
        <dbReference type="PROSITE" id="PS52002"/>
    </source>
</evidence>
<feature type="region of interest" description="Disordered" evidence="10">
    <location>
        <begin position="128"/>
        <end position="184"/>
    </location>
</feature>
<dbReference type="PANTHER" id="PTHR11021">
    <property type="entry name" value="SMALL NUCLEAR RIBONUCLEOPROTEIN F SNRNP-F"/>
    <property type="match status" value="1"/>
</dbReference>
<dbReference type="PANTHER" id="PTHR11021:SF0">
    <property type="entry name" value="SMALL NUCLEAR RIBONUCLEOPROTEIN F"/>
    <property type="match status" value="1"/>
</dbReference>
<feature type="domain" description="Sm" evidence="11">
    <location>
        <begin position="8"/>
        <end position="81"/>
    </location>
</feature>
<dbReference type="GO" id="GO:0071013">
    <property type="term" value="C:catalytic step 2 spliceosome"/>
    <property type="evidence" value="ECO:0007669"/>
    <property type="project" value="TreeGrafter"/>
</dbReference>
<comment type="caution">
    <text evidence="12">The sequence shown here is derived from an EMBL/GenBank/DDBJ whole genome shotgun (WGS) entry which is preliminary data.</text>
</comment>
<evidence type="ECO:0000256" key="3">
    <source>
        <dbReference type="ARBA" id="ARBA00022664"/>
    </source>
</evidence>
<gene>
    <name evidence="12" type="ORF">GTA08_BOTSDO05329</name>
</gene>
<dbReference type="Gene3D" id="2.30.30.100">
    <property type="match status" value="1"/>
</dbReference>
<dbReference type="InterPro" id="IPR010920">
    <property type="entry name" value="LSM_dom_sf"/>
</dbReference>
<organism evidence="12 13">
    <name type="scientific">Botryosphaeria dothidea</name>
    <dbReference type="NCBI Taxonomy" id="55169"/>
    <lineage>
        <taxon>Eukaryota</taxon>
        <taxon>Fungi</taxon>
        <taxon>Dikarya</taxon>
        <taxon>Ascomycota</taxon>
        <taxon>Pezizomycotina</taxon>
        <taxon>Dothideomycetes</taxon>
        <taxon>Dothideomycetes incertae sedis</taxon>
        <taxon>Botryosphaeriales</taxon>
        <taxon>Botryosphaeriaceae</taxon>
        <taxon>Botryosphaeria</taxon>
    </lineage>
</organism>
<evidence type="ECO:0000256" key="9">
    <source>
        <dbReference type="ARBA" id="ARBA00030144"/>
    </source>
</evidence>
<dbReference type="InterPro" id="IPR047575">
    <property type="entry name" value="Sm"/>
</dbReference>
<dbReference type="SUPFAM" id="SSF50182">
    <property type="entry name" value="Sm-like ribonucleoproteins"/>
    <property type="match status" value="1"/>
</dbReference>
<evidence type="ECO:0000256" key="5">
    <source>
        <dbReference type="ARBA" id="ARBA00022884"/>
    </source>
</evidence>
<dbReference type="SMART" id="SM00651">
    <property type="entry name" value="Sm"/>
    <property type="match status" value="1"/>
</dbReference>
<feature type="compositionally biased region" description="Basic and acidic residues" evidence="10">
    <location>
        <begin position="167"/>
        <end position="184"/>
    </location>
</feature>
<keyword evidence="8" id="KW-0687">Ribonucleoprotein</keyword>
<keyword evidence="7" id="KW-0539">Nucleus</keyword>
<feature type="compositionally biased region" description="Low complexity" evidence="10">
    <location>
        <begin position="128"/>
        <end position="151"/>
    </location>
</feature>
<dbReference type="Proteomes" id="UP000572817">
    <property type="component" value="Unassembled WGS sequence"/>
</dbReference>
<feature type="compositionally biased region" description="Polar residues" evidence="10">
    <location>
        <begin position="152"/>
        <end position="166"/>
    </location>
</feature>
<evidence type="ECO:0000256" key="4">
    <source>
        <dbReference type="ARBA" id="ARBA00022728"/>
    </source>
</evidence>
<dbReference type="InterPro" id="IPR034100">
    <property type="entry name" value="Sm_F"/>
</dbReference>
<evidence type="ECO:0000256" key="2">
    <source>
        <dbReference type="ARBA" id="ARBA00007927"/>
    </source>
</evidence>
<name>A0A8H4ISM0_9PEZI</name>
<evidence type="ECO:0000256" key="10">
    <source>
        <dbReference type="SAM" id="MobiDB-lite"/>
    </source>
</evidence>
<evidence type="ECO:0000256" key="1">
    <source>
        <dbReference type="ARBA" id="ARBA00004123"/>
    </source>
</evidence>
<evidence type="ECO:0000313" key="12">
    <source>
        <dbReference type="EMBL" id="KAF4306675.1"/>
    </source>
</evidence>
<feature type="compositionally biased region" description="Basic and acidic residues" evidence="10">
    <location>
        <begin position="80"/>
        <end position="104"/>
    </location>
</feature>
<accession>A0A8H4ISM0</accession>
<feature type="region of interest" description="Disordered" evidence="10">
    <location>
        <begin position="80"/>
        <end position="105"/>
    </location>
</feature>
<keyword evidence="13" id="KW-1185">Reference proteome</keyword>
<dbReference type="GO" id="GO:0000398">
    <property type="term" value="P:mRNA splicing, via spliceosome"/>
    <property type="evidence" value="ECO:0007669"/>
    <property type="project" value="InterPro"/>
</dbReference>
<sequence>MSGFMPVNPRPMLLALVGKEIRVRLKWGYTEYTGALVSADSYMNLQLANTEEFINGESQGTLGQVLIRCNNVLWISSKDAADGGKSNDTEMSVRRVKSGKEKRNQILNQSIARTKRLVENEIKNSAYSAASGSHSSKAPVTPAPNNNNTAASFSRSAPSGSATTSSIKRERDNDVEDVKVETPTKKRVKRGVVPWCFLFLSSIGILVHDGFSPAFGKAWVARSNTVVGK</sequence>
<dbReference type="InterPro" id="IPR016487">
    <property type="entry name" value="Lsm6/sSmF"/>
</dbReference>
<keyword evidence="3" id="KW-0507">mRNA processing</keyword>
<keyword evidence="4" id="KW-0747">Spliceosome</keyword>
<dbReference type="GO" id="GO:0003723">
    <property type="term" value="F:RNA binding"/>
    <property type="evidence" value="ECO:0007669"/>
    <property type="project" value="UniProtKB-KW"/>
</dbReference>
<comment type="similarity">
    <text evidence="2">Belongs to the snRNP Sm proteins family. SmF/LSm6 subfamily.</text>
</comment>
<dbReference type="Pfam" id="PF01423">
    <property type="entry name" value="LSM"/>
    <property type="match status" value="1"/>
</dbReference>